<evidence type="ECO:0008006" key="5">
    <source>
        <dbReference type="Google" id="ProtNLM"/>
    </source>
</evidence>
<dbReference type="PANTHER" id="PTHR46306:SF1">
    <property type="entry name" value="BTB_POZ DOMAIN-CONTAINING PROTEIN 9"/>
    <property type="match status" value="1"/>
</dbReference>
<name>A0A015KQ93_RHIIW</name>
<organism evidence="3 4">
    <name type="scientific">Rhizophagus irregularis (strain DAOM 197198w)</name>
    <name type="common">Glomus intraradices</name>
    <dbReference type="NCBI Taxonomy" id="1432141"/>
    <lineage>
        <taxon>Eukaryota</taxon>
        <taxon>Fungi</taxon>
        <taxon>Fungi incertae sedis</taxon>
        <taxon>Mucoromycota</taxon>
        <taxon>Glomeromycotina</taxon>
        <taxon>Glomeromycetes</taxon>
        <taxon>Glomerales</taxon>
        <taxon>Glomeraceae</taxon>
        <taxon>Rhizophagus</taxon>
    </lineage>
</organism>
<comment type="caution">
    <text evidence="3">The sequence shown here is derived from an EMBL/GenBank/DDBJ whole genome shotgun (WGS) entry which is preliminary data.</text>
</comment>
<dbReference type="Proteomes" id="UP000022910">
    <property type="component" value="Unassembled WGS sequence"/>
</dbReference>
<dbReference type="SMART" id="SM00225">
    <property type="entry name" value="BTB"/>
    <property type="match status" value="1"/>
</dbReference>
<evidence type="ECO:0000313" key="4">
    <source>
        <dbReference type="Proteomes" id="UP000022910"/>
    </source>
</evidence>
<dbReference type="Gene3D" id="1.25.40.420">
    <property type="match status" value="1"/>
</dbReference>
<feature type="domain" description="TLDc" evidence="2">
    <location>
        <begin position="321"/>
        <end position="481"/>
    </location>
</feature>
<accession>A0A015KQ93</accession>
<sequence length="485" mass="56188">MAPLFANSLFQDLTQLFTEADDYNVKIEVGEGSEKEIFKAHSVILRARSPYFKAALSSTWVRKVDDMIIFSKPNISPKVFKKILKYIYTGEFSLMEDDIQDMDEDELLTEEDNSLIEDDVQDILLDLLLAADELALVELVKYMEEYIITYERDWVQENLASIFATASKYESFTRLWKHFCGEMLAQQPNTLFNSSYFLSLEKPTLLEFIERDDLNIEEVEIWENLIKWAREQTPKIVHNINQITQNDFKELGNRLDDFIPLIRFFNISKEDYLSKVRPYEGILPDDLKNELKNFFESDSGSPPEDHLPPRVPVSQTVPDSVIVSNKQLTLIESWIVSSANDDTRFNLLNEGCDFYLLLRGSRDGMGLKPFHSLCLYKGPTLVVIKIKGTNQVIGGYNPDSWSKIGGSKAKDSFIFSLGKDKSFNNIILSRIEYNKVAVSNSGFEDLRWFEGKYHKSNFERQIMENSDEEFIIEDYEVFRVVRCCE</sequence>
<dbReference type="InterPro" id="IPR011705">
    <property type="entry name" value="BACK"/>
</dbReference>
<evidence type="ECO:0000313" key="3">
    <source>
        <dbReference type="EMBL" id="EXX69754.1"/>
    </source>
</evidence>
<dbReference type="PANTHER" id="PTHR46306">
    <property type="entry name" value="BTB/POZ DOMAIN-CONTAINING PROTEIN 9"/>
    <property type="match status" value="1"/>
</dbReference>
<dbReference type="OrthoDB" id="194443at2759"/>
<dbReference type="Pfam" id="PF07534">
    <property type="entry name" value="TLD"/>
    <property type="match status" value="1"/>
</dbReference>
<dbReference type="GO" id="GO:0005737">
    <property type="term" value="C:cytoplasm"/>
    <property type="evidence" value="ECO:0007669"/>
    <property type="project" value="TreeGrafter"/>
</dbReference>
<dbReference type="Gene3D" id="3.30.710.10">
    <property type="entry name" value="Potassium Channel Kv1.1, Chain A"/>
    <property type="match status" value="1"/>
</dbReference>
<feature type="domain" description="BTB" evidence="1">
    <location>
        <begin position="23"/>
        <end position="96"/>
    </location>
</feature>
<dbReference type="InterPro" id="IPR052407">
    <property type="entry name" value="BTB_POZ_domain_cont_9"/>
</dbReference>
<dbReference type="PROSITE" id="PS50097">
    <property type="entry name" value="BTB"/>
    <property type="match status" value="1"/>
</dbReference>
<evidence type="ECO:0000259" key="1">
    <source>
        <dbReference type="PROSITE" id="PS50097"/>
    </source>
</evidence>
<dbReference type="InterPro" id="IPR011333">
    <property type="entry name" value="SKP1/BTB/POZ_sf"/>
</dbReference>
<proteinExistence type="predicted"/>
<dbReference type="Pfam" id="PF07707">
    <property type="entry name" value="BACK"/>
    <property type="match status" value="1"/>
</dbReference>
<protein>
    <recommendedName>
        <fullName evidence="5">Kelch-like protein 17</fullName>
    </recommendedName>
</protein>
<dbReference type="InterPro" id="IPR006571">
    <property type="entry name" value="TLDc_dom"/>
</dbReference>
<dbReference type="Pfam" id="PF00651">
    <property type="entry name" value="BTB"/>
    <property type="match status" value="1"/>
</dbReference>
<reference evidence="3 4" key="1">
    <citation type="submission" date="2014-02" db="EMBL/GenBank/DDBJ databases">
        <title>Single nucleus genome sequencing reveals high similarity among nuclei of an endomycorrhizal fungus.</title>
        <authorList>
            <person name="Lin K."/>
            <person name="Geurts R."/>
            <person name="Zhang Z."/>
            <person name="Limpens E."/>
            <person name="Saunders D.G."/>
            <person name="Mu D."/>
            <person name="Pang E."/>
            <person name="Cao H."/>
            <person name="Cha H."/>
            <person name="Lin T."/>
            <person name="Zhou Q."/>
            <person name="Shang Y."/>
            <person name="Li Y."/>
            <person name="Ivanov S."/>
            <person name="Sharma T."/>
            <person name="Velzen R.V."/>
            <person name="Ruijter N.D."/>
            <person name="Aanen D.K."/>
            <person name="Win J."/>
            <person name="Kamoun S."/>
            <person name="Bisseling T."/>
            <person name="Huang S."/>
        </authorList>
    </citation>
    <scope>NUCLEOTIDE SEQUENCE [LARGE SCALE GENOMIC DNA]</scope>
    <source>
        <strain evidence="4">DAOM197198w</strain>
    </source>
</reference>
<gene>
    <name evidence="3" type="ORF">RirG_093410</name>
</gene>
<dbReference type="HOGENOM" id="CLU_021542_0_2_1"/>
<dbReference type="SUPFAM" id="SSF54695">
    <property type="entry name" value="POZ domain"/>
    <property type="match status" value="1"/>
</dbReference>
<dbReference type="InterPro" id="IPR000210">
    <property type="entry name" value="BTB/POZ_dom"/>
</dbReference>
<dbReference type="AlphaFoldDB" id="A0A015KQ93"/>
<keyword evidence="4" id="KW-1185">Reference proteome</keyword>
<dbReference type="CDD" id="cd18186">
    <property type="entry name" value="BTB_POZ_ZBTB_KLHL-like"/>
    <property type="match status" value="1"/>
</dbReference>
<evidence type="ECO:0000259" key="2">
    <source>
        <dbReference type="PROSITE" id="PS51886"/>
    </source>
</evidence>
<dbReference type="PROSITE" id="PS51886">
    <property type="entry name" value="TLDC"/>
    <property type="match status" value="1"/>
</dbReference>
<dbReference type="EMBL" id="JEMT01016784">
    <property type="protein sequence ID" value="EXX69754.1"/>
    <property type="molecule type" value="Genomic_DNA"/>
</dbReference>